<feature type="transmembrane region" description="Helical" evidence="1">
    <location>
        <begin position="20"/>
        <end position="44"/>
    </location>
</feature>
<protein>
    <recommendedName>
        <fullName evidence="4">Transmembrane protein</fullName>
    </recommendedName>
</protein>
<dbReference type="Proteomes" id="UP001189429">
    <property type="component" value="Unassembled WGS sequence"/>
</dbReference>
<name>A0ABN9Y5D4_9DINO</name>
<feature type="transmembrane region" description="Helical" evidence="1">
    <location>
        <begin position="79"/>
        <end position="103"/>
    </location>
</feature>
<gene>
    <name evidence="2" type="ORF">PCOR1329_LOCUS82266</name>
</gene>
<accession>A0ABN9Y5D4</accession>
<feature type="transmembrane region" description="Helical" evidence="1">
    <location>
        <begin position="138"/>
        <end position="157"/>
    </location>
</feature>
<keyword evidence="1" id="KW-1133">Transmembrane helix</keyword>
<evidence type="ECO:0000256" key="1">
    <source>
        <dbReference type="SAM" id="Phobius"/>
    </source>
</evidence>
<proteinExistence type="predicted"/>
<dbReference type="EMBL" id="CAUYUJ010021815">
    <property type="protein sequence ID" value="CAK0907154.1"/>
    <property type="molecule type" value="Genomic_DNA"/>
</dbReference>
<comment type="caution">
    <text evidence="2">The sequence shown here is derived from an EMBL/GenBank/DDBJ whole genome shotgun (WGS) entry which is preliminary data.</text>
</comment>
<organism evidence="2 3">
    <name type="scientific">Prorocentrum cordatum</name>
    <dbReference type="NCBI Taxonomy" id="2364126"/>
    <lineage>
        <taxon>Eukaryota</taxon>
        <taxon>Sar</taxon>
        <taxon>Alveolata</taxon>
        <taxon>Dinophyceae</taxon>
        <taxon>Prorocentrales</taxon>
        <taxon>Prorocentraceae</taxon>
        <taxon>Prorocentrum</taxon>
    </lineage>
</organism>
<reference evidence="2" key="1">
    <citation type="submission" date="2023-10" db="EMBL/GenBank/DDBJ databases">
        <authorList>
            <person name="Chen Y."/>
            <person name="Shah S."/>
            <person name="Dougan E. K."/>
            <person name="Thang M."/>
            <person name="Chan C."/>
        </authorList>
    </citation>
    <scope>NUCLEOTIDE SEQUENCE [LARGE SCALE GENOMIC DNA]</scope>
</reference>
<evidence type="ECO:0000313" key="3">
    <source>
        <dbReference type="Proteomes" id="UP001189429"/>
    </source>
</evidence>
<evidence type="ECO:0008006" key="4">
    <source>
        <dbReference type="Google" id="ProtNLM"/>
    </source>
</evidence>
<evidence type="ECO:0000313" key="2">
    <source>
        <dbReference type="EMBL" id="CAK0907154.1"/>
    </source>
</evidence>
<keyword evidence="3" id="KW-1185">Reference proteome</keyword>
<keyword evidence="1" id="KW-0812">Transmembrane</keyword>
<keyword evidence="1" id="KW-0472">Membrane</keyword>
<sequence>MGLLPHVSTYSIGTAGQNAVFISSLLGLVASAAFVFHTVVYRFLARRFWKAITSRLKCSDIAMQEEVTKKFRTEGLHHACCINFFFSMWCCVNLTMMVVNTVLRTPRWMTVWQDVLWVVLTFACISSQLALRRWQHHSTVNVVYVVSSICNTAFVSVGPSGQVAFLAIAACSMFIRGAWGLTGIRPAVVVCLTALHFLCVCTGFARTEALCTEDGGSQNFRTFVITECFADSAIVFGSVVWRHFSMLRIIHEIQASISQSESQASRSLLNIICDATVELDGRLQIMDETPRLASLLQHGCDRSLRGSSMLQFILEEDQQQFTQSIRSSSDECMANVFHTRVRDSISNVIRMEVFHVPVTSYLKADSHLIGVREYADVIKNVGSPSNTGGLKGCMTEGAQTAGDVAHPWNPSPTNAGPCGPPSCAWSKLSSSLPSSRGTPHSLSGMDGEIAVCIDVLSDSWSILSFTPGFELFCGSGSRTGRLFQGAREFRNCWGGSSPT</sequence>
<feature type="transmembrane region" description="Helical" evidence="1">
    <location>
        <begin position="115"/>
        <end position="131"/>
    </location>
</feature>